<dbReference type="EMBL" id="NCEB01000010">
    <property type="protein sequence ID" value="OYX34259.1"/>
    <property type="molecule type" value="Genomic_DNA"/>
</dbReference>
<dbReference type="Gene3D" id="3.40.50.300">
    <property type="entry name" value="P-loop containing nucleotide triphosphate hydrolases"/>
    <property type="match status" value="1"/>
</dbReference>
<protein>
    <submittedName>
        <fullName evidence="1">Chromosomal replication initiator DnaA</fullName>
    </submittedName>
</protein>
<dbReference type="GO" id="GO:0003688">
    <property type="term" value="F:DNA replication origin binding"/>
    <property type="evidence" value="ECO:0007669"/>
    <property type="project" value="TreeGrafter"/>
</dbReference>
<accession>A0A258FQ54</accession>
<dbReference type="PANTHER" id="PTHR30050:SF5">
    <property type="entry name" value="DNAA REGULATORY INACTIVATOR HDA"/>
    <property type="match status" value="1"/>
</dbReference>
<reference evidence="1 2" key="1">
    <citation type="submission" date="2017-03" db="EMBL/GenBank/DDBJ databases">
        <title>Lifting the veil on microbial sulfur biogeochemistry in mining wastewaters.</title>
        <authorList>
            <person name="Kantor R.S."/>
            <person name="Colenbrander Nelson T."/>
            <person name="Marshall S."/>
            <person name="Bennett D."/>
            <person name="Apte S."/>
            <person name="Camacho D."/>
            <person name="Thomas B.C."/>
            <person name="Warren L.A."/>
            <person name="Banfield J.F."/>
        </authorList>
    </citation>
    <scope>NUCLEOTIDE SEQUENCE [LARGE SCALE GENOMIC DNA]</scope>
    <source>
        <strain evidence="1">32-69-9</strain>
    </source>
</reference>
<comment type="caution">
    <text evidence="1">The sequence shown here is derived from an EMBL/GenBank/DDBJ whole genome shotgun (WGS) entry which is preliminary data.</text>
</comment>
<evidence type="ECO:0000313" key="2">
    <source>
        <dbReference type="Proteomes" id="UP000215595"/>
    </source>
</evidence>
<evidence type="ECO:0000313" key="1">
    <source>
        <dbReference type="EMBL" id="OYX34259.1"/>
    </source>
</evidence>
<proteinExistence type="predicted"/>
<dbReference type="SUPFAM" id="SSF52540">
    <property type="entry name" value="P-loop containing nucleoside triphosphate hydrolases"/>
    <property type="match status" value="1"/>
</dbReference>
<dbReference type="Gene3D" id="1.10.8.60">
    <property type="match status" value="1"/>
</dbReference>
<dbReference type="InterPro" id="IPR027417">
    <property type="entry name" value="P-loop_NTPase"/>
</dbReference>
<dbReference type="AlphaFoldDB" id="A0A258FQ54"/>
<dbReference type="PANTHER" id="PTHR30050">
    <property type="entry name" value="CHROMOSOMAL REPLICATION INITIATOR PROTEIN DNAA"/>
    <property type="match status" value="1"/>
</dbReference>
<sequence>MSAKRSSQDQLRLPLTRDVPTSASAFVRSGSNAFAFDALSAWPNDTGRVMALCGPAGCGKSHLAALWAERVGAVPLNGSEAALADPLELEGRPVLLDIAQDADDETLFHLINLAQQDGGALLMVSRPSPRRWQVAVPDLRSRLDAVRVLAMEAPDDAVLSAILAARFAERSITPADGVIDYLVLRIDRSAAAAADVVERLDAEHRPVTRALARQVLGASADLFEEPPEGLQP</sequence>
<dbReference type="Proteomes" id="UP000215595">
    <property type="component" value="Unassembled WGS sequence"/>
</dbReference>
<dbReference type="GO" id="GO:0005886">
    <property type="term" value="C:plasma membrane"/>
    <property type="evidence" value="ECO:0007669"/>
    <property type="project" value="TreeGrafter"/>
</dbReference>
<organism evidence="1 2">
    <name type="scientific">Brevundimonas subvibrioides</name>
    <dbReference type="NCBI Taxonomy" id="74313"/>
    <lineage>
        <taxon>Bacteria</taxon>
        <taxon>Pseudomonadati</taxon>
        <taxon>Pseudomonadota</taxon>
        <taxon>Alphaproteobacteria</taxon>
        <taxon>Caulobacterales</taxon>
        <taxon>Caulobacteraceae</taxon>
        <taxon>Brevundimonas</taxon>
    </lineage>
</organism>
<dbReference type="GO" id="GO:0006270">
    <property type="term" value="P:DNA replication initiation"/>
    <property type="evidence" value="ECO:0007669"/>
    <property type="project" value="TreeGrafter"/>
</dbReference>
<name>A0A258FQ54_9CAUL</name>
<gene>
    <name evidence="1" type="ORF">B7Z01_06320</name>
</gene>